<dbReference type="EMBL" id="RXOE01000011">
    <property type="protein sequence ID" value="RTQ30830.1"/>
    <property type="molecule type" value="Genomic_DNA"/>
</dbReference>
<keyword evidence="2" id="KW-0812">Transmembrane</keyword>
<feature type="domain" description="DUF4350" evidence="3">
    <location>
        <begin position="47"/>
        <end position="243"/>
    </location>
</feature>
<reference evidence="4 5" key="1">
    <citation type="submission" date="2018-12" db="EMBL/GenBank/DDBJ databases">
        <title>The genome of Variovorax gossypii DSM 100435.</title>
        <authorList>
            <person name="Gao J."/>
            <person name="Sun J."/>
        </authorList>
    </citation>
    <scope>NUCLEOTIDE SEQUENCE [LARGE SCALE GENOMIC DNA]</scope>
    <source>
        <strain evidence="4 5">DSM 100435</strain>
    </source>
</reference>
<dbReference type="InterPro" id="IPR025646">
    <property type="entry name" value="DUF4350"/>
</dbReference>
<dbReference type="RefSeq" id="WP_126473553.1">
    <property type="nucleotide sequence ID" value="NZ_RXOE01000011.1"/>
</dbReference>
<dbReference type="OrthoDB" id="9180052at2"/>
<evidence type="ECO:0000256" key="1">
    <source>
        <dbReference type="SAM" id="MobiDB-lite"/>
    </source>
</evidence>
<dbReference type="Pfam" id="PF14258">
    <property type="entry name" value="DUF4350"/>
    <property type="match status" value="1"/>
</dbReference>
<dbReference type="InterPro" id="IPR029062">
    <property type="entry name" value="Class_I_gatase-like"/>
</dbReference>
<accession>A0A3S0HAE1</accession>
<dbReference type="AlphaFoldDB" id="A0A3S0HAE1"/>
<keyword evidence="5" id="KW-1185">Reference proteome</keyword>
<dbReference type="Proteomes" id="UP000267418">
    <property type="component" value="Unassembled WGS sequence"/>
</dbReference>
<keyword evidence="2" id="KW-1133">Transmembrane helix</keyword>
<proteinExistence type="predicted"/>
<evidence type="ECO:0000256" key="2">
    <source>
        <dbReference type="SAM" id="Phobius"/>
    </source>
</evidence>
<feature type="transmembrane region" description="Helical" evidence="2">
    <location>
        <begin position="268"/>
        <end position="289"/>
    </location>
</feature>
<evidence type="ECO:0000313" key="5">
    <source>
        <dbReference type="Proteomes" id="UP000267418"/>
    </source>
</evidence>
<evidence type="ECO:0000313" key="4">
    <source>
        <dbReference type="EMBL" id="RTQ30830.1"/>
    </source>
</evidence>
<gene>
    <name evidence="4" type="ORF">EJP69_27740</name>
</gene>
<dbReference type="Gene3D" id="3.40.50.880">
    <property type="match status" value="1"/>
</dbReference>
<keyword evidence="2" id="KW-0472">Membrane</keyword>
<name>A0A3S0HAE1_9BURK</name>
<organism evidence="4 5">
    <name type="scientific">Variovorax gossypii</name>
    <dbReference type="NCBI Taxonomy" id="1679495"/>
    <lineage>
        <taxon>Bacteria</taxon>
        <taxon>Pseudomonadati</taxon>
        <taxon>Pseudomonadota</taxon>
        <taxon>Betaproteobacteria</taxon>
        <taxon>Burkholderiales</taxon>
        <taxon>Comamonadaceae</taxon>
        <taxon>Variovorax</taxon>
    </lineage>
</organism>
<feature type="region of interest" description="Disordered" evidence="1">
    <location>
        <begin position="401"/>
        <end position="421"/>
    </location>
</feature>
<dbReference type="CDD" id="cd03143">
    <property type="entry name" value="A4_beta-galactosidase_middle_domain"/>
    <property type="match status" value="1"/>
</dbReference>
<sequence>MNNTWVVRIVSVLVVALVGLWLVSATEWADTEVPTPASGEAKKNRFYGAQAMLRELGMNVVKRESLDTMPPAQARLVLASSYWDMFPERGKRLREWVEQGGHLVIPAYLVSGEQLEDWLPLVREKQPAADEKKKTPPEPKKKTPASRRFDPPPKDADCHAVTEPDSVPASFAGGRSFRVCAWWSSSRYKPADKQPPPLWTAVGARGTTEAIRVRVGRGTVTVMPWGLWHNENLVRADNALFAAAAVQARSGAEVWFVVEETREPFMLWLWQRGWVALVVGMLALAFALWRAAVRFGPLAPSAGTHRRSMAEQVRGTAGFLHMHGADALHAAQLRALNESARRQLRGYVHRDAAARAAAIAQATGLEAAMLVRAMDGARPRHAGAMAVDLEVLETARRRLDANGPFMPRSSASSSSSAQSTS</sequence>
<feature type="region of interest" description="Disordered" evidence="1">
    <location>
        <begin position="125"/>
        <end position="165"/>
    </location>
</feature>
<comment type="caution">
    <text evidence="4">The sequence shown here is derived from an EMBL/GenBank/DDBJ whole genome shotgun (WGS) entry which is preliminary data.</text>
</comment>
<protein>
    <submittedName>
        <fullName evidence="4">DUF4350 domain-containing protein</fullName>
    </submittedName>
</protein>
<feature type="compositionally biased region" description="Basic and acidic residues" evidence="1">
    <location>
        <begin position="125"/>
        <end position="162"/>
    </location>
</feature>
<feature type="compositionally biased region" description="Low complexity" evidence="1">
    <location>
        <begin position="409"/>
        <end position="421"/>
    </location>
</feature>
<evidence type="ECO:0000259" key="3">
    <source>
        <dbReference type="Pfam" id="PF14258"/>
    </source>
</evidence>